<dbReference type="InterPro" id="IPR014106">
    <property type="entry name" value="SAICAR_synthase_Vibrio-typ"/>
</dbReference>
<evidence type="ECO:0000256" key="2">
    <source>
        <dbReference type="ARBA" id="ARBA00010190"/>
    </source>
</evidence>
<evidence type="ECO:0000256" key="3">
    <source>
        <dbReference type="ARBA" id="ARBA00022598"/>
    </source>
</evidence>
<organism evidence="10 11">
    <name type="scientific">Oceanisphaera avium</name>
    <dbReference type="NCBI Taxonomy" id="1903694"/>
    <lineage>
        <taxon>Bacteria</taxon>
        <taxon>Pseudomonadati</taxon>
        <taxon>Pseudomonadota</taxon>
        <taxon>Gammaproteobacteria</taxon>
        <taxon>Aeromonadales</taxon>
        <taxon>Aeromonadaceae</taxon>
        <taxon>Oceanisphaera</taxon>
    </lineage>
</organism>
<dbReference type="NCBIfam" id="NF010567">
    <property type="entry name" value="PRK13960.1"/>
    <property type="match status" value="1"/>
</dbReference>
<evidence type="ECO:0000256" key="7">
    <source>
        <dbReference type="ARBA" id="ARBA00048475"/>
    </source>
</evidence>
<gene>
    <name evidence="8" type="primary">purC</name>
    <name evidence="10" type="ORF">CBP12_07385</name>
</gene>
<dbReference type="GO" id="GO:0006189">
    <property type="term" value="P:'de novo' IMP biosynthetic process"/>
    <property type="evidence" value="ECO:0007669"/>
    <property type="project" value="UniProtKB-UniRule"/>
</dbReference>
<dbReference type="SUPFAM" id="SSF56104">
    <property type="entry name" value="SAICAR synthase-like"/>
    <property type="match status" value="1"/>
</dbReference>
<reference evidence="11" key="1">
    <citation type="submission" date="2017-05" db="EMBL/GenBank/DDBJ databases">
        <authorList>
            <person name="Sung H."/>
        </authorList>
    </citation>
    <scope>NUCLEOTIDE SEQUENCE [LARGE SCALE GENOMIC DNA]</scope>
    <source>
        <strain evidence="11">AMac2203</strain>
    </source>
</reference>
<dbReference type="PANTHER" id="PTHR43700">
    <property type="entry name" value="PHOSPHORIBOSYLAMINOIMIDAZOLE-SUCCINOCARBOXAMIDE SYNTHASE"/>
    <property type="match status" value="1"/>
</dbReference>
<comment type="catalytic activity">
    <reaction evidence="7 8">
        <text>5-amino-1-(5-phospho-D-ribosyl)imidazole-4-carboxylate + L-aspartate + ATP = (2S)-2-[5-amino-1-(5-phospho-beta-D-ribosyl)imidazole-4-carboxamido]succinate + ADP + phosphate + 2 H(+)</text>
        <dbReference type="Rhea" id="RHEA:22628"/>
        <dbReference type="ChEBI" id="CHEBI:15378"/>
        <dbReference type="ChEBI" id="CHEBI:29991"/>
        <dbReference type="ChEBI" id="CHEBI:30616"/>
        <dbReference type="ChEBI" id="CHEBI:43474"/>
        <dbReference type="ChEBI" id="CHEBI:58443"/>
        <dbReference type="ChEBI" id="CHEBI:77657"/>
        <dbReference type="ChEBI" id="CHEBI:456216"/>
        <dbReference type="EC" id="6.3.2.6"/>
    </reaction>
</comment>
<dbReference type="GO" id="GO:0005737">
    <property type="term" value="C:cytoplasm"/>
    <property type="evidence" value="ECO:0007669"/>
    <property type="project" value="TreeGrafter"/>
</dbReference>
<evidence type="ECO:0000256" key="8">
    <source>
        <dbReference type="HAMAP-Rule" id="MF_00137"/>
    </source>
</evidence>
<evidence type="ECO:0000256" key="1">
    <source>
        <dbReference type="ARBA" id="ARBA00004672"/>
    </source>
</evidence>
<dbReference type="NCBIfam" id="TIGR02735">
    <property type="entry name" value="purC_vibrio"/>
    <property type="match status" value="1"/>
</dbReference>
<evidence type="ECO:0000256" key="6">
    <source>
        <dbReference type="ARBA" id="ARBA00022840"/>
    </source>
</evidence>
<dbReference type="InterPro" id="IPR018236">
    <property type="entry name" value="SAICAR_synthetase_CS"/>
</dbReference>
<dbReference type="GO" id="GO:0005524">
    <property type="term" value="F:ATP binding"/>
    <property type="evidence" value="ECO:0007669"/>
    <property type="project" value="UniProtKB-KW"/>
</dbReference>
<evidence type="ECO:0000259" key="9">
    <source>
        <dbReference type="Pfam" id="PF01259"/>
    </source>
</evidence>
<keyword evidence="5 8" id="KW-0658">Purine biosynthesis</keyword>
<dbReference type="EC" id="6.3.2.6" evidence="8"/>
<comment type="similarity">
    <text evidence="2 8">Belongs to the SAICAR synthetase family.</text>
</comment>
<evidence type="ECO:0000313" key="11">
    <source>
        <dbReference type="Proteomes" id="UP000243793"/>
    </source>
</evidence>
<evidence type="ECO:0000313" key="10">
    <source>
        <dbReference type="EMBL" id="ART79986.1"/>
    </source>
</evidence>
<evidence type="ECO:0000256" key="5">
    <source>
        <dbReference type="ARBA" id="ARBA00022755"/>
    </source>
</evidence>
<name>A0A1Y0CYM6_9GAMM</name>
<dbReference type="Gene3D" id="3.30.200.20">
    <property type="entry name" value="Phosphorylase Kinase, domain 1"/>
    <property type="match status" value="1"/>
</dbReference>
<evidence type="ECO:0000256" key="4">
    <source>
        <dbReference type="ARBA" id="ARBA00022741"/>
    </source>
</evidence>
<dbReference type="OrthoDB" id="9801549at2"/>
<dbReference type="KEGG" id="ocm:CBP12_07385"/>
<proteinExistence type="inferred from homology"/>
<dbReference type="AlphaFoldDB" id="A0A1Y0CYM6"/>
<feature type="domain" description="SAICAR synthetase/ADE2 N-terminal" evidence="9">
    <location>
        <begin position="47"/>
        <end position="295"/>
    </location>
</feature>
<dbReference type="HAMAP" id="MF_00137">
    <property type="entry name" value="SAICAR_synth"/>
    <property type="match status" value="1"/>
</dbReference>
<dbReference type="PROSITE" id="PS01057">
    <property type="entry name" value="SAICAR_SYNTHETASE_1"/>
    <property type="match status" value="1"/>
</dbReference>
<keyword evidence="6 8" id="KW-0067">ATP-binding</keyword>
<keyword evidence="11" id="KW-1185">Reference proteome</keyword>
<dbReference type="Proteomes" id="UP000243793">
    <property type="component" value="Chromosome"/>
</dbReference>
<dbReference type="GO" id="GO:0004639">
    <property type="term" value="F:phosphoribosylaminoimidazolesuccinocarboxamide synthase activity"/>
    <property type="evidence" value="ECO:0007669"/>
    <property type="project" value="UniProtKB-UniRule"/>
</dbReference>
<dbReference type="EMBL" id="CP021376">
    <property type="protein sequence ID" value="ART79986.1"/>
    <property type="molecule type" value="Genomic_DNA"/>
</dbReference>
<dbReference type="CDD" id="cd01414">
    <property type="entry name" value="SAICAR_synt_Sc"/>
    <property type="match status" value="1"/>
</dbReference>
<protein>
    <recommendedName>
        <fullName evidence="8">Phosphoribosylaminoimidazole-succinocarboxamide synthase</fullName>
        <ecNumber evidence="8">6.3.2.6</ecNumber>
    </recommendedName>
    <alternativeName>
        <fullName evidence="8">SAICAR synthetase</fullName>
    </alternativeName>
</protein>
<dbReference type="Pfam" id="PF01259">
    <property type="entry name" value="SAICAR_synt"/>
    <property type="match status" value="1"/>
</dbReference>
<dbReference type="Gene3D" id="3.30.470.20">
    <property type="entry name" value="ATP-grasp fold, B domain"/>
    <property type="match status" value="1"/>
</dbReference>
<keyword evidence="4 8" id="KW-0547">Nucleotide-binding</keyword>
<dbReference type="PANTHER" id="PTHR43700:SF1">
    <property type="entry name" value="PHOSPHORIBOSYLAMINOIMIDAZOLE-SUCCINOCARBOXAMIDE SYNTHASE"/>
    <property type="match status" value="1"/>
</dbReference>
<keyword evidence="3 8" id="KW-0436">Ligase</keyword>
<sequence length="367" mass="40949">MSLADQVLAVNDDLPIRTQQAVHSGKVRSVYWLTAEDSQRLIQEKGYQVASDAPLAIMVISDRISAFDCIWHGESGMKGVPGKGAALNAISNHWFKLFKEQGLADSHILDIPHPFVWIVQKATPIKIEAIARQYITGSMWRSYAKGEREFCGLRLPDGLQKDQKLPQLLITPSTKGILTGIAGVPEADDVNISRQDIQANFSAFNFKTADDINAYERLLAEGFAVIEQELAKLGQIFVDTKFEFGYVTDANGQEQLIYMDEVGTPDSSRIWDEAAYQAGQIVENSKEEFRQMLLNHFPEPDILLNKERMAEREALAKHNALPVSALMAVSDTYIKLAEKITGQKIVLSANPKADIITILREQYDLIV</sequence>
<dbReference type="RefSeq" id="WP_086963856.1">
    <property type="nucleotide sequence ID" value="NZ_CP021376.1"/>
</dbReference>
<accession>A0A1Y0CYM6</accession>
<dbReference type="UniPathway" id="UPA00074">
    <property type="reaction ID" value="UER00131"/>
</dbReference>
<comment type="pathway">
    <text evidence="1 8">Purine metabolism; IMP biosynthesis via de novo pathway; 5-amino-1-(5-phospho-D-ribosyl)imidazole-4-carboxamide from 5-amino-1-(5-phospho-D-ribosyl)imidazole-4-carboxylate: step 1/2.</text>
</comment>
<dbReference type="InterPro" id="IPR028923">
    <property type="entry name" value="SAICAR_synt/ADE2_N"/>
</dbReference>